<keyword evidence="4" id="KW-1185">Reference proteome</keyword>
<feature type="region of interest" description="Disordered" evidence="1">
    <location>
        <begin position="64"/>
        <end position="85"/>
    </location>
</feature>
<dbReference type="RefSeq" id="XP_019862636.1">
    <property type="nucleotide sequence ID" value="XM_020007077.1"/>
</dbReference>
<dbReference type="GO" id="GO:0003677">
    <property type="term" value="F:DNA binding"/>
    <property type="evidence" value="ECO:0007669"/>
    <property type="project" value="InterPro"/>
</dbReference>
<reference evidence="4" key="1">
    <citation type="journal article" date="2010" name="Nature">
        <title>The Amphimedon queenslandica genome and the evolution of animal complexity.</title>
        <authorList>
            <person name="Srivastava M."/>
            <person name="Simakov O."/>
            <person name="Chapman J."/>
            <person name="Fahey B."/>
            <person name="Gauthier M.E."/>
            <person name="Mitros T."/>
            <person name="Richards G.S."/>
            <person name="Conaco C."/>
            <person name="Dacre M."/>
            <person name="Hellsten U."/>
            <person name="Larroux C."/>
            <person name="Putnam N.H."/>
            <person name="Stanke M."/>
            <person name="Adamska M."/>
            <person name="Darling A."/>
            <person name="Degnan S.M."/>
            <person name="Oakley T.H."/>
            <person name="Plachetzki D.C."/>
            <person name="Zhai Y."/>
            <person name="Adamski M."/>
            <person name="Calcino A."/>
            <person name="Cummins S.F."/>
            <person name="Goodstein D.M."/>
            <person name="Harris C."/>
            <person name="Jackson D.J."/>
            <person name="Leys S.P."/>
            <person name="Shu S."/>
            <person name="Woodcroft B.J."/>
            <person name="Vervoort M."/>
            <person name="Kosik K.S."/>
            <person name="Manning G."/>
            <person name="Degnan B.M."/>
            <person name="Rokhsar D.S."/>
        </authorList>
    </citation>
    <scope>NUCLEOTIDE SEQUENCE [LARGE SCALE GENOMIC DNA]</scope>
</reference>
<dbReference type="Gene3D" id="3.40.50.300">
    <property type="entry name" value="P-loop containing nucleotide triphosphate hydrolases"/>
    <property type="match status" value="1"/>
</dbReference>
<feature type="domain" description="Helicase/UvrB N-terminal" evidence="2">
    <location>
        <begin position="441"/>
        <end position="501"/>
    </location>
</feature>
<dbReference type="InterPro" id="IPR006935">
    <property type="entry name" value="Helicase/UvrB_N"/>
</dbReference>
<evidence type="ECO:0000259" key="2">
    <source>
        <dbReference type="Pfam" id="PF04851"/>
    </source>
</evidence>
<dbReference type="Pfam" id="PF04851">
    <property type="entry name" value="ResIII"/>
    <property type="match status" value="1"/>
</dbReference>
<protein>
    <recommendedName>
        <fullName evidence="2">Helicase/UvrB N-terminal domain-containing protein</fullName>
    </recommendedName>
</protein>
<accession>A0AAN0JZI6</accession>
<dbReference type="InterPro" id="IPR027417">
    <property type="entry name" value="P-loop_NTPase"/>
</dbReference>
<sequence>MANENTQIVIAGNPHYKVGFVFGKTPQQFGLHVSLFQRLIERYNSFADSAPEVKVPLFSNQQSSHALSLTPQPHQASPQLSSISSEKAISSKVPASQEIIVQYENPNSKIQLSSSSQATFSQRSKDTNTTTKHQNRRVGDSKVGLPADNQQLPTTSSEQQYLKNWPSLDASSKCSLKTPKYVPLVSKQASSEYSGTQKRRKVSINSFVDEELRKTSQEKKESTCIKSKTSIEAATVKKFISSYSFRKHSHCPIDEELLTATLTPSNYKEKFHQLLCREEDEHERILRDKCDGLYQLTLSSIDLCINRHFNWYQNKYKLFCTIWNKQIDADTIAYAMQASEGIVILHLSTGDVQADILQTKDKSSPCFLLGLKTNPGVKRQSNVNVTFVFKYSYFDRLHQVLNNLPQVIFSRLIPSDPCDFSNVHLVINIRLPIPCVRDIVDLEYSQIKALKSIMSCETNKAPVLVVGSFGTGKTQLLARAAYEILQQDRTNKILICAHHQHSADTFVTNYFSKMIASGWRCGEIVRLVPYKDYDYPFACEKYYATIMGGCRKLVLPGHVINGCGV</sequence>
<proteinExistence type="predicted"/>
<evidence type="ECO:0000313" key="3">
    <source>
        <dbReference type="EnsemblMetazoa" id="XP_019862636.1"/>
    </source>
</evidence>
<feature type="compositionally biased region" description="Low complexity" evidence="1">
    <location>
        <begin position="111"/>
        <end position="122"/>
    </location>
</feature>
<dbReference type="KEGG" id="aqu:109591322"/>
<reference evidence="3" key="2">
    <citation type="submission" date="2024-06" db="UniProtKB">
        <authorList>
            <consortium name="EnsemblMetazoa"/>
        </authorList>
    </citation>
    <scope>IDENTIFICATION</scope>
</reference>
<dbReference type="Proteomes" id="UP000007879">
    <property type="component" value="Unassembled WGS sequence"/>
</dbReference>
<dbReference type="SUPFAM" id="SSF52540">
    <property type="entry name" value="P-loop containing nucleoside triphosphate hydrolases"/>
    <property type="match status" value="1"/>
</dbReference>
<feature type="region of interest" description="Disordered" evidence="1">
    <location>
        <begin position="111"/>
        <end position="160"/>
    </location>
</feature>
<dbReference type="GeneID" id="109591322"/>
<evidence type="ECO:0000256" key="1">
    <source>
        <dbReference type="SAM" id="MobiDB-lite"/>
    </source>
</evidence>
<feature type="compositionally biased region" description="Polar residues" evidence="1">
    <location>
        <begin position="148"/>
        <end position="160"/>
    </location>
</feature>
<evidence type="ECO:0000313" key="4">
    <source>
        <dbReference type="Proteomes" id="UP000007879"/>
    </source>
</evidence>
<name>A0AAN0JZI6_AMPQE</name>
<feature type="compositionally biased region" description="Polar residues" evidence="1">
    <location>
        <begin position="64"/>
        <end position="80"/>
    </location>
</feature>
<dbReference type="AlphaFoldDB" id="A0AAN0JZI6"/>
<organism evidence="3 4">
    <name type="scientific">Amphimedon queenslandica</name>
    <name type="common">Sponge</name>
    <dbReference type="NCBI Taxonomy" id="400682"/>
    <lineage>
        <taxon>Eukaryota</taxon>
        <taxon>Metazoa</taxon>
        <taxon>Porifera</taxon>
        <taxon>Demospongiae</taxon>
        <taxon>Heteroscleromorpha</taxon>
        <taxon>Haplosclerida</taxon>
        <taxon>Niphatidae</taxon>
        <taxon>Amphimedon</taxon>
    </lineage>
</organism>
<dbReference type="GO" id="GO:0005524">
    <property type="term" value="F:ATP binding"/>
    <property type="evidence" value="ECO:0007669"/>
    <property type="project" value="InterPro"/>
</dbReference>
<dbReference type="EnsemblMetazoa" id="XM_020007077.1">
    <property type="protein sequence ID" value="XP_019862636.1"/>
    <property type="gene ID" value="LOC109591322"/>
</dbReference>
<dbReference type="GO" id="GO:0016787">
    <property type="term" value="F:hydrolase activity"/>
    <property type="evidence" value="ECO:0007669"/>
    <property type="project" value="InterPro"/>
</dbReference>